<keyword evidence="6 8" id="KW-1133">Transmembrane helix</keyword>
<dbReference type="AlphaFoldDB" id="A0A7I4Y029"/>
<keyword evidence="4 8" id="KW-0812">Transmembrane</keyword>
<dbReference type="Proteomes" id="UP000025227">
    <property type="component" value="Unplaced"/>
</dbReference>
<dbReference type="InterPro" id="IPR051962">
    <property type="entry name" value="Cuticlin"/>
</dbReference>
<proteinExistence type="predicted"/>
<keyword evidence="2" id="KW-0193">Cuticle</keyword>
<feature type="domain" description="ZP" evidence="9">
    <location>
        <begin position="1"/>
        <end position="218"/>
    </location>
</feature>
<organism evidence="10 11">
    <name type="scientific">Haemonchus contortus</name>
    <name type="common">Barber pole worm</name>
    <dbReference type="NCBI Taxonomy" id="6289"/>
    <lineage>
        <taxon>Eukaryota</taxon>
        <taxon>Metazoa</taxon>
        <taxon>Ecdysozoa</taxon>
        <taxon>Nematoda</taxon>
        <taxon>Chromadorea</taxon>
        <taxon>Rhabditida</taxon>
        <taxon>Rhabditina</taxon>
        <taxon>Rhabditomorpha</taxon>
        <taxon>Strongyloidea</taxon>
        <taxon>Trichostrongylidae</taxon>
        <taxon>Haemonchus</taxon>
    </lineage>
</organism>
<evidence type="ECO:0000256" key="8">
    <source>
        <dbReference type="SAM" id="Phobius"/>
    </source>
</evidence>
<dbReference type="Pfam" id="PF25057">
    <property type="entry name" value="CUT_N"/>
    <property type="match status" value="1"/>
</dbReference>
<dbReference type="OrthoDB" id="6139674at2759"/>
<dbReference type="SMART" id="SM00241">
    <property type="entry name" value="ZP"/>
    <property type="match status" value="1"/>
</dbReference>
<dbReference type="InterPro" id="IPR057475">
    <property type="entry name" value="CUT_C"/>
</dbReference>
<keyword evidence="7 8" id="KW-0472">Membrane</keyword>
<dbReference type="InterPro" id="IPR056953">
    <property type="entry name" value="CUT_N"/>
</dbReference>
<dbReference type="WBParaSite" id="HCON_00026160-00001">
    <property type="protein sequence ID" value="HCON_00026160-00001"/>
    <property type="gene ID" value="HCON_00026160"/>
</dbReference>
<accession>A0A7I4Y029</accession>
<dbReference type="PANTHER" id="PTHR22907">
    <property type="entry name" value="GH04558P"/>
    <property type="match status" value="1"/>
</dbReference>
<evidence type="ECO:0000256" key="6">
    <source>
        <dbReference type="ARBA" id="ARBA00022989"/>
    </source>
</evidence>
<dbReference type="GO" id="GO:0042302">
    <property type="term" value="F:structural constituent of cuticle"/>
    <property type="evidence" value="ECO:0007669"/>
    <property type="project" value="UniProtKB-KW"/>
</dbReference>
<evidence type="ECO:0000256" key="7">
    <source>
        <dbReference type="ARBA" id="ARBA00023136"/>
    </source>
</evidence>
<dbReference type="Pfam" id="PF25301">
    <property type="entry name" value="CUT_C"/>
    <property type="match status" value="1"/>
</dbReference>
<evidence type="ECO:0000256" key="4">
    <source>
        <dbReference type="ARBA" id="ARBA00022692"/>
    </source>
</evidence>
<evidence type="ECO:0000256" key="5">
    <source>
        <dbReference type="ARBA" id="ARBA00022729"/>
    </source>
</evidence>
<evidence type="ECO:0000256" key="3">
    <source>
        <dbReference type="ARBA" id="ARBA00022475"/>
    </source>
</evidence>
<evidence type="ECO:0000259" key="9">
    <source>
        <dbReference type="PROSITE" id="PS51034"/>
    </source>
</evidence>
<keyword evidence="10" id="KW-1185">Reference proteome</keyword>
<evidence type="ECO:0000313" key="10">
    <source>
        <dbReference type="Proteomes" id="UP000025227"/>
    </source>
</evidence>
<dbReference type="PROSITE" id="PS51034">
    <property type="entry name" value="ZP_2"/>
    <property type="match status" value="1"/>
</dbReference>
<name>A0A7I4Y029_HAECO</name>
<feature type="transmembrane region" description="Helical" evidence="8">
    <location>
        <begin position="299"/>
        <end position="322"/>
    </location>
</feature>
<keyword evidence="5" id="KW-0732">Signal</keyword>
<protein>
    <submittedName>
        <fullName evidence="11">ZP domain-containing protein</fullName>
    </submittedName>
</protein>
<keyword evidence="3" id="KW-1003">Cell membrane</keyword>
<evidence type="ECO:0000256" key="2">
    <source>
        <dbReference type="ARBA" id="ARBA00022460"/>
    </source>
</evidence>
<dbReference type="InterPro" id="IPR001507">
    <property type="entry name" value="ZP_dom"/>
</dbReference>
<sequence length="332" mass="36965">MSTKDTCIKNFITNNSPIVSFDIHNGDCNMRRTRMIGPDKSGVEQTITVIISFHSTFITKVDRAYRCTCFYTENDKVVTSKFDVSMLPTTELTDTVKMPLCTYTIRRESINGPVVQFAQVGDQVFHVWQCESDMFSMLVHSCFVDDSNGQERKPFIDEYGCAIDPIIVPDLVYNKENNLAFSQVNVFKFADKITTYFQCAISTCLIAEGTCTGRTPPRCGPFGLKQRPTRSIADARNSSRSRWIRLGNTMDVSAQKITVLDLEEAPSGTESAKLSSQLLSDPISTSHASKAAVCFSPQIAVVFSLIATLSTIATAILASLLIMRFKTRKIFE</sequence>
<dbReference type="GO" id="GO:0005886">
    <property type="term" value="C:plasma membrane"/>
    <property type="evidence" value="ECO:0007669"/>
    <property type="project" value="UniProtKB-SubCell"/>
</dbReference>
<evidence type="ECO:0000313" key="11">
    <source>
        <dbReference type="WBParaSite" id="HCON_00026160-00001"/>
    </source>
</evidence>
<dbReference type="PANTHER" id="PTHR22907:SF27">
    <property type="entry name" value="ZP DOMAIN-CONTAINING PROTEIN"/>
    <property type="match status" value="1"/>
</dbReference>
<dbReference type="OMA" id="NCESDMF"/>
<reference evidence="11" key="1">
    <citation type="submission" date="2020-12" db="UniProtKB">
        <authorList>
            <consortium name="WormBaseParasite"/>
        </authorList>
    </citation>
    <scope>IDENTIFICATION</scope>
    <source>
        <strain evidence="11">MHco3</strain>
    </source>
</reference>
<evidence type="ECO:0000256" key="1">
    <source>
        <dbReference type="ARBA" id="ARBA00004251"/>
    </source>
</evidence>
<comment type="subcellular location">
    <subcellularLocation>
        <location evidence="1">Cell membrane</location>
        <topology evidence="1">Single-pass type I membrane protein</topology>
    </subcellularLocation>
</comment>